<evidence type="ECO:0000313" key="1">
    <source>
        <dbReference type="EMBL" id="SDH53936.1"/>
    </source>
</evidence>
<dbReference type="OrthoDB" id="9553504at2"/>
<dbReference type="STRING" id="405671.SAMN05421827_12844"/>
<organism evidence="1 2">
    <name type="scientific">Pedobacter terrae</name>
    <dbReference type="NCBI Taxonomy" id="405671"/>
    <lineage>
        <taxon>Bacteria</taxon>
        <taxon>Pseudomonadati</taxon>
        <taxon>Bacteroidota</taxon>
        <taxon>Sphingobacteriia</taxon>
        <taxon>Sphingobacteriales</taxon>
        <taxon>Sphingobacteriaceae</taxon>
        <taxon>Pedobacter</taxon>
    </lineage>
</organism>
<gene>
    <name evidence="1" type="ORF">SAMN05421827_12844</name>
</gene>
<dbReference type="AlphaFoldDB" id="A0A1G8D881"/>
<protein>
    <submittedName>
        <fullName evidence="1">Uncharacterized protein</fullName>
    </submittedName>
</protein>
<dbReference type="RefSeq" id="WP_090504154.1">
    <property type="nucleotide sequence ID" value="NZ_FNCH01000028.1"/>
</dbReference>
<dbReference type="EMBL" id="FNCH01000028">
    <property type="protein sequence ID" value="SDH53936.1"/>
    <property type="molecule type" value="Genomic_DNA"/>
</dbReference>
<evidence type="ECO:0000313" key="2">
    <source>
        <dbReference type="Proteomes" id="UP000199643"/>
    </source>
</evidence>
<accession>A0A1G8D881</accession>
<name>A0A1G8D881_9SPHI</name>
<reference evidence="2" key="1">
    <citation type="submission" date="2016-10" db="EMBL/GenBank/DDBJ databases">
        <authorList>
            <person name="Varghese N."/>
            <person name="Submissions S."/>
        </authorList>
    </citation>
    <scope>NUCLEOTIDE SEQUENCE [LARGE SCALE GENOMIC DNA]</scope>
    <source>
        <strain evidence="2">DSM 17933</strain>
    </source>
</reference>
<sequence>MHWEVNSYGYPNPFGGDKAILAWRILLTFAENDSMTELKTAWESGTYGKKISASGIGSWKASFEEFGFLYVENRTDLINITPNGEKFIQAGKIDDEPGLFQSGVSSLLRYPLKGPPSPPRPSRGLEHKKSDILPYWLLYAMMLELDGKLYRSEIDNIISRIFLLSEVEAAVTLIKKLRTGALDYNKTMKERELPSQGKFYNTMNQIVVHASMNYLIWNKEQTLYPHTDENTIVYTFVADKKDYIIQQMGGQAGTFECEEKPSFLLRIPEAPAIISELDYFEYLGMDQVTTGDVIKDPLVKLFNGTDYTLMVKDINYNYVSAREISGSISQLCRLSIGQDLVLSHDTEKWLYKVKKKVRNADGTISVILRTGKPILDANIIKNLFDNGES</sequence>
<proteinExistence type="predicted"/>
<keyword evidence="2" id="KW-1185">Reference proteome</keyword>
<dbReference type="Proteomes" id="UP000199643">
    <property type="component" value="Unassembled WGS sequence"/>
</dbReference>